<evidence type="ECO:0000256" key="2">
    <source>
        <dbReference type="ARBA" id="ARBA00023043"/>
    </source>
</evidence>
<name>A0A7S0DWK2_9CRYP</name>
<gene>
    <name evidence="5" type="ORF">HPHI1048_LOCUS1015</name>
</gene>
<dbReference type="SUPFAM" id="SSF48403">
    <property type="entry name" value="Ankyrin repeat"/>
    <property type="match status" value="1"/>
</dbReference>
<evidence type="ECO:0000313" key="5">
    <source>
        <dbReference type="EMBL" id="CAD8466814.1"/>
    </source>
</evidence>
<dbReference type="Gene3D" id="1.25.40.20">
    <property type="entry name" value="Ankyrin repeat-containing domain"/>
    <property type="match status" value="1"/>
</dbReference>
<feature type="compositionally biased region" description="Basic and acidic residues" evidence="4">
    <location>
        <begin position="63"/>
        <end position="76"/>
    </location>
</feature>
<protein>
    <submittedName>
        <fullName evidence="5">Uncharacterized protein</fullName>
    </submittedName>
</protein>
<dbReference type="PANTHER" id="PTHR24203:SF45">
    <property type="entry name" value="ANKYRIN REPEAT DOMAIN 6"/>
    <property type="match status" value="1"/>
</dbReference>
<dbReference type="PROSITE" id="PS50297">
    <property type="entry name" value="ANK_REP_REGION"/>
    <property type="match status" value="1"/>
</dbReference>
<proteinExistence type="predicted"/>
<keyword evidence="1" id="KW-0677">Repeat</keyword>
<evidence type="ECO:0000256" key="4">
    <source>
        <dbReference type="SAM" id="MobiDB-lite"/>
    </source>
</evidence>
<dbReference type="AlphaFoldDB" id="A0A7S0DWK2"/>
<dbReference type="SMART" id="SM00248">
    <property type="entry name" value="ANK"/>
    <property type="match status" value="2"/>
</dbReference>
<dbReference type="PANTHER" id="PTHR24203">
    <property type="entry name" value="ANKYRIN REPEAT FAMILY PROTEIN"/>
    <property type="match status" value="1"/>
</dbReference>
<dbReference type="InterPro" id="IPR002110">
    <property type="entry name" value="Ankyrin_rpt"/>
</dbReference>
<dbReference type="Pfam" id="PF12796">
    <property type="entry name" value="Ank_2"/>
    <property type="match status" value="1"/>
</dbReference>
<evidence type="ECO:0000256" key="3">
    <source>
        <dbReference type="PROSITE-ProRule" id="PRU00023"/>
    </source>
</evidence>
<sequence>MSSKSSPVGPTPMEVRDDSKLPSHHLALNGDDDVGNSRAPSEGEQELQAHGKRMEAAASASTRPEEVELDVHKASKKQGEQVNDRFYVGGYAVGGSKENRERLAKLDSPLMRAVGNADADAMEELFKKDPHQIFQTYDWGWSISHFAAATGMYEILEWTSERRETKELLTRVNDCGLTPMHYAAANGQYDALEFLVRTVPDCIFAECNDGRKPIDIARKGKCKKLLTDTLAKSVLRRKASPEGLKLHTRKGEERTKIPPLTDPDDRVASSAGCSCCLWRRKPDRVPVLRKEAVAQKEEKKEFHELGFSVSGRDRFYSGGRERFHSGRGSLPEETIY</sequence>
<dbReference type="PROSITE" id="PS50088">
    <property type="entry name" value="ANK_REPEAT"/>
    <property type="match status" value="1"/>
</dbReference>
<feature type="repeat" description="ANK" evidence="3">
    <location>
        <begin position="175"/>
        <end position="197"/>
    </location>
</feature>
<feature type="region of interest" description="Disordered" evidence="4">
    <location>
        <begin position="1"/>
        <end position="76"/>
    </location>
</feature>
<dbReference type="EMBL" id="HBEO01001431">
    <property type="protein sequence ID" value="CAD8466814.1"/>
    <property type="molecule type" value="Transcribed_RNA"/>
</dbReference>
<evidence type="ECO:0000256" key="1">
    <source>
        <dbReference type="ARBA" id="ARBA00022737"/>
    </source>
</evidence>
<organism evidence="5">
    <name type="scientific">Hanusia phi</name>
    <dbReference type="NCBI Taxonomy" id="3032"/>
    <lineage>
        <taxon>Eukaryota</taxon>
        <taxon>Cryptophyceae</taxon>
        <taxon>Pyrenomonadales</taxon>
        <taxon>Geminigeraceae</taxon>
        <taxon>Hanusia</taxon>
    </lineage>
</organism>
<dbReference type="InterPro" id="IPR036770">
    <property type="entry name" value="Ankyrin_rpt-contain_sf"/>
</dbReference>
<reference evidence="5" key="1">
    <citation type="submission" date="2021-01" db="EMBL/GenBank/DDBJ databases">
        <authorList>
            <person name="Corre E."/>
            <person name="Pelletier E."/>
            <person name="Niang G."/>
            <person name="Scheremetjew M."/>
            <person name="Finn R."/>
            <person name="Kale V."/>
            <person name="Holt S."/>
            <person name="Cochrane G."/>
            <person name="Meng A."/>
            <person name="Brown T."/>
            <person name="Cohen L."/>
        </authorList>
    </citation>
    <scope>NUCLEOTIDE SEQUENCE</scope>
    <source>
        <strain evidence="5">CCMP325</strain>
    </source>
</reference>
<accession>A0A7S0DWK2</accession>
<keyword evidence="2 3" id="KW-0040">ANK repeat</keyword>